<evidence type="ECO:0000313" key="2">
    <source>
        <dbReference type="Proteomes" id="UP000031518"/>
    </source>
</evidence>
<name>A0A0B6X202_9BACT</name>
<reference evidence="1 2" key="2">
    <citation type="submission" date="2015-01" db="EMBL/GenBank/DDBJ databases">
        <title>Complete genome sequence of Pyrinomonas methylaliphatogenes type strain K22T.</title>
        <authorList>
            <person name="Lee K.C.Y."/>
            <person name="Power J.F."/>
            <person name="Dunfield P.F."/>
            <person name="Morgan X.C."/>
            <person name="Huttenhower C."/>
            <person name="Stott M.B."/>
        </authorList>
    </citation>
    <scope>NUCLEOTIDE SEQUENCE [LARGE SCALE GENOMIC DNA]</scope>
    <source>
        <strain evidence="1 2">K22</strain>
    </source>
</reference>
<dbReference type="AlphaFoldDB" id="A0A0B6X202"/>
<gene>
    <name evidence="1" type="ORF">PYK22_02595</name>
</gene>
<dbReference type="Proteomes" id="UP000031518">
    <property type="component" value="Unassembled WGS sequence"/>
</dbReference>
<dbReference type="OrthoDB" id="876535at2"/>
<protein>
    <recommendedName>
        <fullName evidence="3">Adhesin domain-containing protein</fullName>
    </recommendedName>
</protein>
<keyword evidence="2" id="KW-1185">Reference proteome</keyword>
<dbReference type="EMBL" id="CBXV010000008">
    <property type="protein sequence ID" value="CDM66564.1"/>
    <property type="molecule type" value="Genomic_DNA"/>
</dbReference>
<organism evidence="1 2">
    <name type="scientific">Pyrinomonas methylaliphatogenes</name>
    <dbReference type="NCBI Taxonomy" id="454194"/>
    <lineage>
        <taxon>Bacteria</taxon>
        <taxon>Pseudomonadati</taxon>
        <taxon>Acidobacteriota</taxon>
        <taxon>Blastocatellia</taxon>
        <taxon>Blastocatellales</taxon>
        <taxon>Pyrinomonadaceae</taxon>
        <taxon>Pyrinomonas</taxon>
    </lineage>
</organism>
<accession>A0A0B6X202</accession>
<dbReference type="STRING" id="454194.PYK22_02595"/>
<reference evidence="1 2" key="1">
    <citation type="submission" date="2013-12" db="EMBL/GenBank/DDBJ databases">
        <authorList>
            <person name="Stott M."/>
        </authorList>
    </citation>
    <scope>NUCLEOTIDE SEQUENCE [LARGE SCALE GENOMIC DNA]</scope>
    <source>
        <strain evidence="1 2">K22</strain>
    </source>
</reference>
<dbReference type="RefSeq" id="WP_041977906.1">
    <property type="nucleotide sequence ID" value="NZ_CBXV010000008.1"/>
</dbReference>
<evidence type="ECO:0008006" key="3">
    <source>
        <dbReference type="Google" id="ProtNLM"/>
    </source>
</evidence>
<evidence type="ECO:0000313" key="1">
    <source>
        <dbReference type="EMBL" id="CDM66564.1"/>
    </source>
</evidence>
<proteinExistence type="predicted"/>
<sequence>MLSDRFGNARSDRGSSRNRWQRALLLLLLAPLANAGYAQRKVQAESLTRTTTRQERRPLPYGGTLSLFGAPHGSITIEAWPRAEAEIAAEMEMRADSEEDLAQLARVIGFVIDEEPNHLRIFTTGTHDRRTLKRLAPDFPQRLLEAAWKVDYRVRVPPQTDLEIYAGNGTVHLSGVEGAINLNVSEGDVTLEMTGGSVVATVGRGSLKLRLPAPSWRGRGADLRLANGEMTIEIPASLNAEVSARVLRTGRIVNEAKRAVNRSDLSADGKSWQARFGAGGATFSFTVGDGLLRFAEYRDN</sequence>